<dbReference type="AlphaFoldDB" id="A0AA40EY22"/>
<dbReference type="GO" id="GO:0005085">
    <property type="term" value="F:guanyl-nucleotide exchange factor activity"/>
    <property type="evidence" value="ECO:0007669"/>
    <property type="project" value="TreeGrafter"/>
</dbReference>
<protein>
    <submittedName>
        <fullName evidence="2">Regulator of chromosome condensation 1/beta-lactamase-inhibitor protein II</fullName>
    </submittedName>
</protein>
<dbReference type="InterPro" id="IPR051553">
    <property type="entry name" value="Ran_GTPase-activating"/>
</dbReference>
<dbReference type="InterPro" id="IPR000408">
    <property type="entry name" value="Reg_chr_condens"/>
</dbReference>
<gene>
    <name evidence="2" type="ORF">B0T21DRAFT_8076</name>
</gene>
<evidence type="ECO:0000313" key="2">
    <source>
        <dbReference type="EMBL" id="KAK0747634.1"/>
    </source>
</evidence>
<dbReference type="Proteomes" id="UP001172159">
    <property type="component" value="Unassembled WGS sequence"/>
</dbReference>
<reference evidence="2" key="1">
    <citation type="submission" date="2023-06" db="EMBL/GenBank/DDBJ databases">
        <title>Genome-scale phylogeny and comparative genomics of the fungal order Sordariales.</title>
        <authorList>
            <consortium name="Lawrence Berkeley National Laboratory"/>
            <person name="Hensen N."/>
            <person name="Bonometti L."/>
            <person name="Westerberg I."/>
            <person name="Brannstrom I.O."/>
            <person name="Guillou S."/>
            <person name="Cros-Aarteil S."/>
            <person name="Calhoun S."/>
            <person name="Haridas S."/>
            <person name="Kuo A."/>
            <person name="Mondo S."/>
            <person name="Pangilinan J."/>
            <person name="Riley R."/>
            <person name="Labutti K."/>
            <person name="Andreopoulos B."/>
            <person name="Lipzen A."/>
            <person name="Chen C."/>
            <person name="Yanf M."/>
            <person name="Daum C."/>
            <person name="Ng V."/>
            <person name="Clum A."/>
            <person name="Steindorff A."/>
            <person name="Ohm R."/>
            <person name="Martin F."/>
            <person name="Silar P."/>
            <person name="Natvig D."/>
            <person name="Lalanne C."/>
            <person name="Gautier V."/>
            <person name="Ament-Velasquez S.L."/>
            <person name="Kruys A."/>
            <person name="Hutchinson M.I."/>
            <person name="Powell A.J."/>
            <person name="Barry K."/>
            <person name="Miller A.N."/>
            <person name="Grigoriev I.V."/>
            <person name="Debuchy R."/>
            <person name="Gladieux P."/>
            <person name="Thoren M.H."/>
            <person name="Johannesson H."/>
        </authorList>
    </citation>
    <scope>NUCLEOTIDE SEQUENCE</scope>
    <source>
        <strain evidence="2">CBS 540.89</strain>
    </source>
</reference>
<dbReference type="PANTHER" id="PTHR45982">
    <property type="entry name" value="REGULATOR OF CHROMOSOME CONDENSATION"/>
    <property type="match status" value="1"/>
</dbReference>
<dbReference type="PANTHER" id="PTHR45982:SF1">
    <property type="entry name" value="REGULATOR OF CHROMOSOME CONDENSATION"/>
    <property type="match status" value="1"/>
</dbReference>
<keyword evidence="3" id="KW-1185">Reference proteome</keyword>
<name>A0AA40EY22_9PEZI</name>
<comment type="caution">
    <text evidence="2">The sequence shown here is derived from an EMBL/GenBank/DDBJ whole genome shotgun (WGS) entry which is preliminary data.</text>
</comment>
<organism evidence="2 3">
    <name type="scientific">Apiosordaria backusii</name>
    <dbReference type="NCBI Taxonomy" id="314023"/>
    <lineage>
        <taxon>Eukaryota</taxon>
        <taxon>Fungi</taxon>
        <taxon>Dikarya</taxon>
        <taxon>Ascomycota</taxon>
        <taxon>Pezizomycotina</taxon>
        <taxon>Sordariomycetes</taxon>
        <taxon>Sordariomycetidae</taxon>
        <taxon>Sordariales</taxon>
        <taxon>Lasiosphaeriaceae</taxon>
        <taxon>Apiosordaria</taxon>
    </lineage>
</organism>
<feature type="repeat" description="RCC1" evidence="1">
    <location>
        <begin position="215"/>
        <end position="266"/>
    </location>
</feature>
<proteinExistence type="predicted"/>
<dbReference type="PROSITE" id="PS50012">
    <property type="entry name" value="RCC1_3"/>
    <property type="match status" value="1"/>
</dbReference>
<dbReference type="Gene3D" id="2.130.10.30">
    <property type="entry name" value="Regulator of chromosome condensation 1/beta-lactamase-inhibitor protein II"/>
    <property type="match status" value="1"/>
</dbReference>
<dbReference type="GO" id="GO:0005737">
    <property type="term" value="C:cytoplasm"/>
    <property type="evidence" value="ECO:0007669"/>
    <property type="project" value="TreeGrafter"/>
</dbReference>
<evidence type="ECO:0000256" key="1">
    <source>
        <dbReference type="PROSITE-ProRule" id="PRU00235"/>
    </source>
</evidence>
<dbReference type="Pfam" id="PF13540">
    <property type="entry name" value="RCC1_2"/>
    <property type="match status" value="1"/>
</dbReference>
<evidence type="ECO:0000313" key="3">
    <source>
        <dbReference type="Proteomes" id="UP001172159"/>
    </source>
</evidence>
<sequence>MALYATGLNAWNQLDFGSIKKEQEPDDIFTFTCVLKDNDTDYVRPFPSYTLVYTTRDLLTPTHSSGLIPKSHQKLSSHNPHHYLHFAEASNDTIVIPNHPTNPYPIQYPSLTNLLNSAPVHTPLSYPSLKISQLSAYATGFIALSTPSPSEPSPQVHSWGDPRYPPCLARPTCPITSPASTPSPIPDLLSLPTGPIVKISSCSSGYLLAALTAGNDLYIWGHASRCASWFPNVPHRPEPVLIGSDDGKDIADVAVGQSHIIVLTTDNEIWGRGDNSSGQLGLGRNVKMTKEWTRLKLDCGEDDNDDEKKRERIKGVWAGERNSFVIVEPA</sequence>
<dbReference type="EMBL" id="JAUKTV010000001">
    <property type="protein sequence ID" value="KAK0747634.1"/>
    <property type="molecule type" value="Genomic_DNA"/>
</dbReference>
<dbReference type="SUPFAM" id="SSF50985">
    <property type="entry name" value="RCC1/BLIP-II"/>
    <property type="match status" value="1"/>
</dbReference>
<accession>A0AA40EY22</accession>
<dbReference type="InterPro" id="IPR009091">
    <property type="entry name" value="RCC1/BLIP-II"/>
</dbReference>